<gene>
    <name evidence="2" type="ORF">PANT111_130301</name>
</gene>
<sequence length="64" mass="7092">MRVGAWDNVTLPFAPATVRGQPFCAVAAKLIQKKNSAIAAFTPRLVINFSPLLYWLFALLFVLI</sequence>
<organism evidence="2 3">
    <name type="scientific">Pantoea brenneri</name>
    <dbReference type="NCBI Taxonomy" id="472694"/>
    <lineage>
        <taxon>Bacteria</taxon>
        <taxon>Pseudomonadati</taxon>
        <taxon>Pseudomonadota</taxon>
        <taxon>Gammaproteobacteria</taxon>
        <taxon>Enterobacterales</taxon>
        <taxon>Erwiniaceae</taxon>
        <taxon>Pantoea</taxon>
    </lineage>
</organism>
<keyword evidence="1" id="KW-1133">Transmembrane helix</keyword>
<dbReference type="EMBL" id="CABWMH010000005">
    <property type="protein sequence ID" value="VXB30620.1"/>
    <property type="molecule type" value="Genomic_DNA"/>
</dbReference>
<comment type="caution">
    <text evidence="2">The sequence shown here is derived from an EMBL/GenBank/DDBJ whole genome shotgun (WGS) entry which is preliminary data.</text>
</comment>
<keyword evidence="1" id="KW-0472">Membrane</keyword>
<accession>A0AAX3J270</accession>
<dbReference type="Proteomes" id="UP000433737">
    <property type="component" value="Unassembled WGS sequence"/>
</dbReference>
<protein>
    <submittedName>
        <fullName evidence="2">Uncharacterized protein</fullName>
    </submittedName>
</protein>
<dbReference type="AlphaFoldDB" id="A0AAX3J270"/>
<name>A0AAX3J270_9GAMM</name>
<keyword evidence="1" id="KW-0812">Transmembrane</keyword>
<proteinExistence type="predicted"/>
<feature type="transmembrane region" description="Helical" evidence="1">
    <location>
        <begin position="45"/>
        <end position="63"/>
    </location>
</feature>
<reference evidence="2 3" key="1">
    <citation type="submission" date="2019-10" db="EMBL/GenBank/DDBJ databases">
        <authorList>
            <person name="Karimi E."/>
        </authorList>
    </citation>
    <scope>NUCLEOTIDE SEQUENCE [LARGE SCALE GENOMIC DNA]</scope>
    <source>
        <strain evidence="2">Pantoea sp. 111</strain>
    </source>
</reference>
<evidence type="ECO:0000313" key="3">
    <source>
        <dbReference type="Proteomes" id="UP000433737"/>
    </source>
</evidence>
<evidence type="ECO:0000256" key="1">
    <source>
        <dbReference type="SAM" id="Phobius"/>
    </source>
</evidence>
<evidence type="ECO:0000313" key="2">
    <source>
        <dbReference type="EMBL" id="VXB30620.1"/>
    </source>
</evidence>